<dbReference type="Proteomes" id="UP000579945">
    <property type="component" value="Unassembled WGS sequence"/>
</dbReference>
<sequence>MRGVDEDGERAVRVVNEDVAAGRVRPQVAGGLASSGTSAEVLDRPAGADRADTEPLPVGRSTGRRR</sequence>
<dbReference type="AlphaFoldDB" id="A0A7W5YCL1"/>
<gene>
    <name evidence="2" type="ORF">FHR33_008406</name>
</gene>
<organism evidence="2 3">
    <name type="scientific">Nonomuraea dietziae</name>
    <dbReference type="NCBI Taxonomy" id="65515"/>
    <lineage>
        <taxon>Bacteria</taxon>
        <taxon>Bacillati</taxon>
        <taxon>Actinomycetota</taxon>
        <taxon>Actinomycetes</taxon>
        <taxon>Streptosporangiales</taxon>
        <taxon>Streptosporangiaceae</taxon>
        <taxon>Nonomuraea</taxon>
    </lineage>
</organism>
<keyword evidence="3" id="KW-1185">Reference proteome</keyword>
<comment type="caution">
    <text evidence="2">The sequence shown here is derived from an EMBL/GenBank/DDBJ whole genome shotgun (WGS) entry which is preliminary data.</text>
</comment>
<reference evidence="2 3" key="1">
    <citation type="submission" date="2020-08" db="EMBL/GenBank/DDBJ databases">
        <title>Sequencing the genomes of 1000 actinobacteria strains.</title>
        <authorList>
            <person name="Klenk H.-P."/>
        </authorList>
    </citation>
    <scope>NUCLEOTIDE SEQUENCE [LARGE SCALE GENOMIC DNA]</scope>
    <source>
        <strain evidence="2 3">DSM 44320</strain>
    </source>
</reference>
<evidence type="ECO:0000313" key="2">
    <source>
        <dbReference type="EMBL" id="MBB3732546.1"/>
    </source>
</evidence>
<evidence type="ECO:0000256" key="1">
    <source>
        <dbReference type="SAM" id="MobiDB-lite"/>
    </source>
</evidence>
<dbReference type="EMBL" id="JACIBV010000001">
    <property type="protein sequence ID" value="MBB3732546.1"/>
    <property type="molecule type" value="Genomic_DNA"/>
</dbReference>
<accession>A0A7W5YCL1</accession>
<protein>
    <submittedName>
        <fullName evidence="2">Uncharacterized protein</fullName>
    </submittedName>
</protein>
<name>A0A7W5YCL1_9ACTN</name>
<evidence type="ECO:0000313" key="3">
    <source>
        <dbReference type="Proteomes" id="UP000579945"/>
    </source>
</evidence>
<feature type="compositionally biased region" description="Basic and acidic residues" evidence="1">
    <location>
        <begin position="41"/>
        <end position="53"/>
    </location>
</feature>
<feature type="region of interest" description="Disordered" evidence="1">
    <location>
        <begin position="26"/>
        <end position="66"/>
    </location>
</feature>
<proteinExistence type="predicted"/>